<evidence type="ECO:0000256" key="1">
    <source>
        <dbReference type="ARBA" id="ARBA00022801"/>
    </source>
</evidence>
<dbReference type="EMBL" id="JBJQOH010000004">
    <property type="protein sequence ID" value="KAL3688759.1"/>
    <property type="molecule type" value="Genomic_DNA"/>
</dbReference>
<name>A0ABD3HHD7_9MARC</name>
<dbReference type="Gene3D" id="3.40.720.10">
    <property type="entry name" value="Alkaline Phosphatase, subunit A"/>
    <property type="match status" value="2"/>
</dbReference>
<dbReference type="Pfam" id="PF04185">
    <property type="entry name" value="Phosphoesterase"/>
    <property type="match status" value="1"/>
</dbReference>
<keyword evidence="3" id="KW-1185">Reference proteome</keyword>
<dbReference type="InterPro" id="IPR007312">
    <property type="entry name" value="Phosphoesterase"/>
</dbReference>
<dbReference type="Proteomes" id="UP001633002">
    <property type="component" value="Unassembled WGS sequence"/>
</dbReference>
<accession>A0ABD3HHD7</accession>
<organism evidence="2 3">
    <name type="scientific">Riccia sorocarpa</name>
    <dbReference type="NCBI Taxonomy" id="122646"/>
    <lineage>
        <taxon>Eukaryota</taxon>
        <taxon>Viridiplantae</taxon>
        <taxon>Streptophyta</taxon>
        <taxon>Embryophyta</taxon>
        <taxon>Marchantiophyta</taxon>
        <taxon>Marchantiopsida</taxon>
        <taxon>Marchantiidae</taxon>
        <taxon>Marchantiales</taxon>
        <taxon>Ricciaceae</taxon>
        <taxon>Riccia</taxon>
    </lineage>
</organism>
<dbReference type="PANTHER" id="PTHR31956">
    <property type="entry name" value="NON-SPECIFIC PHOSPHOLIPASE C4-RELATED"/>
    <property type="match status" value="1"/>
</dbReference>
<dbReference type="GO" id="GO:0042578">
    <property type="term" value="F:phosphoric ester hydrolase activity"/>
    <property type="evidence" value="ECO:0007669"/>
    <property type="project" value="UniProtKB-ARBA"/>
</dbReference>
<evidence type="ECO:0000313" key="3">
    <source>
        <dbReference type="Proteomes" id="UP001633002"/>
    </source>
</evidence>
<sequence>MGAACVRPAACCGGSAAADGTPPKGEPGVTFEGKISTVVLLVMENRSFDNMLGFLLRDSPNEYKDIDPERVGDFLQGDEFNIITDPTNTTVEKKVPISDNAPYITEADPPHGFGSIRRQIYGSDSSAGTPVMSGFGKEAETEKAGFSTQVMSCFNMKKIPITAALAREFALCTRWYAGLPTSTQPNRFCIHSTTSHGAVSNVTLDLIKGFPQKTIFESVEESGKSFKIYYQNIPATLFLSRLRNVKYLDNFTPYDNFQKDAKAGKLPNYAVIEQKYFESALIKANDNHPPHDVRLGEALIKEIYETLRASPKWNETLFIITYDEHGGLYDHKAPPSVGIPNPDGLVGPEPDKFNFDRLGVRVPTILISPWIKRNTLVGEPSGPTPTSHYEHSSIAATLKKMFNLKSFLTKRDEWAGTFEGVLSLSQPRTDCPLTLPEVPPPDATDRELPVAHKCQLHEWQKELVLLAYVLTGATGPDVPQTCEDVAKLMDSEKACEFVEKAVETFMQQKAKGQNTLDN</sequence>
<gene>
    <name evidence="2" type="ORF">R1sor_015068</name>
</gene>
<comment type="caution">
    <text evidence="2">The sequence shown here is derived from an EMBL/GenBank/DDBJ whole genome shotgun (WGS) entry which is preliminary data.</text>
</comment>
<dbReference type="PANTHER" id="PTHR31956:SF1">
    <property type="entry name" value="NON-SPECIFIC PHOSPHOLIPASE C1"/>
    <property type="match status" value="1"/>
</dbReference>
<proteinExistence type="predicted"/>
<dbReference type="InterPro" id="IPR017850">
    <property type="entry name" value="Alkaline_phosphatase_core_sf"/>
</dbReference>
<dbReference type="AlphaFoldDB" id="A0ABD3HHD7"/>
<protein>
    <recommendedName>
        <fullName evidence="4">Phosphoesterase</fullName>
    </recommendedName>
</protein>
<evidence type="ECO:0008006" key="4">
    <source>
        <dbReference type="Google" id="ProtNLM"/>
    </source>
</evidence>
<keyword evidence="1" id="KW-0378">Hydrolase</keyword>
<evidence type="ECO:0000313" key="2">
    <source>
        <dbReference type="EMBL" id="KAL3688759.1"/>
    </source>
</evidence>
<dbReference type="SUPFAM" id="SSF53649">
    <property type="entry name" value="Alkaline phosphatase-like"/>
    <property type="match status" value="1"/>
</dbReference>
<reference evidence="2 3" key="1">
    <citation type="submission" date="2024-09" db="EMBL/GenBank/DDBJ databases">
        <title>Chromosome-scale assembly of Riccia sorocarpa.</title>
        <authorList>
            <person name="Paukszto L."/>
        </authorList>
    </citation>
    <scope>NUCLEOTIDE SEQUENCE [LARGE SCALE GENOMIC DNA]</scope>
    <source>
        <strain evidence="2">LP-2024</strain>
        <tissue evidence="2">Aerial parts of the thallus</tissue>
    </source>
</reference>